<comment type="caution">
    <text evidence="1">The sequence shown here is derived from an EMBL/GenBank/DDBJ whole genome shotgun (WGS) entry which is preliminary data.</text>
</comment>
<gene>
    <name evidence="1" type="ORF">GCM10007927_10100</name>
</gene>
<accession>A0ABQ5VGJ1</accession>
<name>A0ABQ5VGJ1_9RHOB</name>
<keyword evidence="2" id="KW-1185">Reference proteome</keyword>
<dbReference type="EMBL" id="BSNL01000001">
    <property type="protein sequence ID" value="GLQ26207.1"/>
    <property type="molecule type" value="Genomic_DNA"/>
</dbReference>
<sequence>MGKQGGGQMGAIRQIQPRGQHIAIMARKGDTLGGHGGSPIRWEKGVRCGTMVQALCQRPHAGVT</sequence>
<evidence type="ECO:0000313" key="2">
    <source>
        <dbReference type="Proteomes" id="UP001161388"/>
    </source>
</evidence>
<proteinExistence type="predicted"/>
<organism evidence="1 2">
    <name type="scientific">Sulfitobacter pacificus</name>
    <dbReference type="NCBI Taxonomy" id="1499314"/>
    <lineage>
        <taxon>Bacteria</taxon>
        <taxon>Pseudomonadati</taxon>
        <taxon>Pseudomonadota</taxon>
        <taxon>Alphaproteobacteria</taxon>
        <taxon>Rhodobacterales</taxon>
        <taxon>Roseobacteraceae</taxon>
        <taxon>Sulfitobacter</taxon>
    </lineage>
</organism>
<evidence type="ECO:0000313" key="1">
    <source>
        <dbReference type="EMBL" id="GLQ26207.1"/>
    </source>
</evidence>
<reference evidence="1" key="1">
    <citation type="journal article" date="2014" name="Int. J. Syst. Evol. Microbiol.">
        <title>Complete genome of a new Firmicutes species belonging to the dominant human colonic microbiota ('Ruminococcus bicirculans') reveals two chromosomes and a selective capacity to utilize plant glucans.</title>
        <authorList>
            <consortium name="NISC Comparative Sequencing Program"/>
            <person name="Wegmann U."/>
            <person name="Louis P."/>
            <person name="Goesmann A."/>
            <person name="Henrissat B."/>
            <person name="Duncan S.H."/>
            <person name="Flint H.J."/>
        </authorList>
    </citation>
    <scope>NUCLEOTIDE SEQUENCE</scope>
    <source>
        <strain evidence="1">NBRC 109915</strain>
    </source>
</reference>
<dbReference type="Proteomes" id="UP001161388">
    <property type="component" value="Unassembled WGS sequence"/>
</dbReference>
<protein>
    <submittedName>
        <fullName evidence="1">Uncharacterized protein</fullName>
    </submittedName>
</protein>
<reference evidence="1" key="2">
    <citation type="submission" date="2023-01" db="EMBL/GenBank/DDBJ databases">
        <title>Draft genome sequence of Sulfitobacter pacificus strain NBRC 109915.</title>
        <authorList>
            <person name="Sun Q."/>
            <person name="Mori K."/>
        </authorList>
    </citation>
    <scope>NUCLEOTIDE SEQUENCE</scope>
    <source>
        <strain evidence="1">NBRC 109915</strain>
    </source>
</reference>